<name>I0IDU9_PHYMF</name>
<organism evidence="2 3">
    <name type="scientific">Phycisphaera mikurensis (strain NBRC 102666 / KCTC 22515 / FYK2301M01)</name>
    <dbReference type="NCBI Taxonomy" id="1142394"/>
    <lineage>
        <taxon>Bacteria</taxon>
        <taxon>Pseudomonadati</taxon>
        <taxon>Planctomycetota</taxon>
        <taxon>Phycisphaerae</taxon>
        <taxon>Phycisphaerales</taxon>
        <taxon>Phycisphaeraceae</taxon>
        <taxon>Phycisphaera</taxon>
    </lineage>
</organism>
<dbReference type="OrthoDB" id="9797178at2"/>
<keyword evidence="2" id="KW-0012">Acyltransferase</keyword>
<accession>I0IDU9</accession>
<dbReference type="SUPFAM" id="SSF55729">
    <property type="entry name" value="Acyl-CoA N-acyltransferases (Nat)"/>
    <property type="match status" value="1"/>
</dbReference>
<gene>
    <name evidence="2" type="ordered locus">PSMK_12780</name>
</gene>
<dbReference type="Proteomes" id="UP000007881">
    <property type="component" value="Chromosome"/>
</dbReference>
<dbReference type="HOGENOM" id="CLU_1509124_0_0_0"/>
<protein>
    <submittedName>
        <fullName evidence="2">Putative acetyltransferase</fullName>
        <ecNumber evidence="2">2.3.1.-</ecNumber>
    </submittedName>
</protein>
<dbReference type="GO" id="GO:0016747">
    <property type="term" value="F:acyltransferase activity, transferring groups other than amino-acyl groups"/>
    <property type="evidence" value="ECO:0007669"/>
    <property type="project" value="InterPro"/>
</dbReference>
<dbReference type="EMBL" id="AP012338">
    <property type="protein sequence ID" value="BAM03437.1"/>
    <property type="molecule type" value="Genomic_DNA"/>
</dbReference>
<evidence type="ECO:0000313" key="3">
    <source>
        <dbReference type="Proteomes" id="UP000007881"/>
    </source>
</evidence>
<dbReference type="InterPro" id="IPR000182">
    <property type="entry name" value="GNAT_dom"/>
</dbReference>
<evidence type="ECO:0000259" key="1">
    <source>
        <dbReference type="PROSITE" id="PS51186"/>
    </source>
</evidence>
<proteinExistence type="predicted"/>
<dbReference type="STRING" id="1142394.PSMK_12780"/>
<reference evidence="2 3" key="1">
    <citation type="submission" date="2012-02" db="EMBL/GenBank/DDBJ databases">
        <title>Complete genome sequence of Phycisphaera mikurensis NBRC 102666.</title>
        <authorList>
            <person name="Ankai A."/>
            <person name="Hosoyama A."/>
            <person name="Terui Y."/>
            <person name="Sekine M."/>
            <person name="Fukai R."/>
            <person name="Kato Y."/>
            <person name="Nakamura S."/>
            <person name="Yamada-Narita S."/>
            <person name="Kawakoshi A."/>
            <person name="Fukunaga Y."/>
            <person name="Yamazaki S."/>
            <person name="Fujita N."/>
        </authorList>
    </citation>
    <scope>NUCLEOTIDE SEQUENCE [LARGE SCALE GENOMIC DNA]</scope>
    <source>
        <strain evidence="3">NBRC 102666 / KCTC 22515 / FYK2301M01</strain>
    </source>
</reference>
<dbReference type="AlphaFoldDB" id="I0IDU9"/>
<dbReference type="Gene3D" id="3.40.630.30">
    <property type="match status" value="1"/>
</dbReference>
<keyword evidence="2" id="KW-0808">Transferase</keyword>
<feature type="domain" description="N-acetyltransferase" evidence="1">
    <location>
        <begin position="7"/>
        <end position="158"/>
    </location>
</feature>
<dbReference type="EC" id="2.3.1.-" evidence="2"/>
<dbReference type="RefSeq" id="WP_014436656.1">
    <property type="nucleotide sequence ID" value="NC_017080.1"/>
</dbReference>
<dbReference type="PROSITE" id="PS51186">
    <property type="entry name" value="GNAT"/>
    <property type="match status" value="1"/>
</dbReference>
<dbReference type="KEGG" id="phm:PSMK_12780"/>
<keyword evidence="3" id="KW-1185">Reference proteome</keyword>
<evidence type="ECO:0000313" key="2">
    <source>
        <dbReference type="EMBL" id="BAM03437.1"/>
    </source>
</evidence>
<dbReference type="eggNOG" id="COG3153">
    <property type="taxonomic scope" value="Bacteria"/>
</dbReference>
<dbReference type="Pfam" id="PF00583">
    <property type="entry name" value="Acetyltransf_1"/>
    <property type="match status" value="1"/>
</dbReference>
<sequence>MNVERHEELRLAPALDREIAELIGRVFPTDFGGRSFFQNRHHARFLVRVGGTLAGHLAVCHRAVRLGYRVLDVLGIAEVAVDPAFRRRGIGVALVEAALREGRAAGVDAVLLFGVESIYARAGFVAVKNPITRIDMRGVRTGEIVREEAEHLMVHPLGESGWDATAPLDLAGFTF</sequence>
<dbReference type="CDD" id="cd04301">
    <property type="entry name" value="NAT_SF"/>
    <property type="match status" value="1"/>
</dbReference>
<dbReference type="InterPro" id="IPR016181">
    <property type="entry name" value="Acyl_CoA_acyltransferase"/>
</dbReference>